<evidence type="ECO:0000313" key="1">
    <source>
        <dbReference type="EMBL" id="PVE42355.1"/>
    </source>
</evidence>
<evidence type="ECO:0000313" key="2">
    <source>
        <dbReference type="Proteomes" id="UP000037507"/>
    </source>
</evidence>
<dbReference type="Proteomes" id="UP000037507">
    <property type="component" value="Unassembled WGS sequence"/>
</dbReference>
<dbReference type="SUPFAM" id="SSF47598">
    <property type="entry name" value="Ribbon-helix-helix"/>
    <property type="match status" value="1"/>
</dbReference>
<evidence type="ECO:0008006" key="3">
    <source>
        <dbReference type="Google" id="ProtNLM"/>
    </source>
</evidence>
<accession>A0A2T7UCC3</accession>
<reference evidence="1" key="1">
    <citation type="submission" date="2017-04" db="EMBL/GenBank/DDBJ databases">
        <title>Unexpected and diverse lifestyles within the genus Limnohabitans.</title>
        <authorList>
            <person name="Kasalicky V."/>
            <person name="Mehrshad M."/>
            <person name="Andrei S.-A."/>
            <person name="Salcher M."/>
            <person name="Kratochvilova H."/>
            <person name="Simek K."/>
            <person name="Ghai R."/>
        </authorList>
    </citation>
    <scope>NUCLEOTIDE SEQUENCE [LARGE SCALE GENOMIC DNA]</scope>
    <source>
        <strain evidence="1">II-D5</strain>
    </source>
</reference>
<organism evidence="1 2">
    <name type="scientific">Limnohabitans planktonicus II-D5</name>
    <dbReference type="NCBI Taxonomy" id="1293045"/>
    <lineage>
        <taxon>Bacteria</taxon>
        <taxon>Pseudomonadati</taxon>
        <taxon>Pseudomonadota</taxon>
        <taxon>Betaproteobacteria</taxon>
        <taxon>Burkholderiales</taxon>
        <taxon>Comamonadaceae</taxon>
        <taxon>Limnohabitans</taxon>
    </lineage>
</organism>
<sequence>MRTSLDFPDALFKHLKTRAAQEGRTLRDLVIELVERGLTAREVVDPQKRFLARPPVIPSQGPMALPVSQMTNADLYALINEEDDERTIQLLGRR</sequence>
<dbReference type="RefSeq" id="WP_053171932.1">
    <property type="nucleotide sequence ID" value="NZ_LFYT02000015.1"/>
</dbReference>
<dbReference type="STRING" id="1293045.H663_07975"/>
<name>A0A2T7UCC3_9BURK</name>
<dbReference type="AlphaFoldDB" id="A0A2T7UCC3"/>
<dbReference type="EMBL" id="LFYT02000015">
    <property type="protein sequence ID" value="PVE42355.1"/>
    <property type="molecule type" value="Genomic_DNA"/>
</dbReference>
<proteinExistence type="predicted"/>
<dbReference type="OrthoDB" id="8904858at2"/>
<protein>
    <recommendedName>
        <fullName evidence="3">Antitoxin</fullName>
    </recommendedName>
</protein>
<keyword evidence="2" id="KW-1185">Reference proteome</keyword>
<comment type="caution">
    <text evidence="1">The sequence shown here is derived from an EMBL/GenBank/DDBJ whole genome shotgun (WGS) entry which is preliminary data.</text>
</comment>
<dbReference type="GO" id="GO:0006355">
    <property type="term" value="P:regulation of DNA-templated transcription"/>
    <property type="evidence" value="ECO:0007669"/>
    <property type="project" value="InterPro"/>
</dbReference>
<dbReference type="InterPro" id="IPR010985">
    <property type="entry name" value="Ribbon_hlx_hlx"/>
</dbReference>
<gene>
    <name evidence="1" type="ORF">H663_012595</name>
</gene>